<name>A0ABQ6FLU1_9CHLR</name>
<organism evidence="1 2">
    <name type="scientific">Dictyobacter halimunensis</name>
    <dbReference type="NCBI Taxonomy" id="3026934"/>
    <lineage>
        <taxon>Bacteria</taxon>
        <taxon>Bacillati</taxon>
        <taxon>Chloroflexota</taxon>
        <taxon>Ktedonobacteria</taxon>
        <taxon>Ktedonobacterales</taxon>
        <taxon>Dictyobacteraceae</taxon>
        <taxon>Dictyobacter</taxon>
    </lineage>
</organism>
<proteinExistence type="predicted"/>
<protein>
    <submittedName>
        <fullName evidence="1">Uncharacterized protein</fullName>
    </submittedName>
</protein>
<sequence>MLCPQKTLSLSAGKDKMALYMRNYCLPGGQWEHIALQPLAGMEIEVKVYGGQSILALNRA</sequence>
<reference evidence="1 2" key="1">
    <citation type="submission" date="2023-02" db="EMBL/GenBank/DDBJ databases">
        <title>Dictyobacter halimunensis sp. nov., a new member of the class Ktedonobacteria from forest soil in a geothermal area.</title>
        <authorList>
            <person name="Rachmania M.K."/>
            <person name="Ningsih F."/>
            <person name="Sakai Y."/>
            <person name="Yabe S."/>
            <person name="Yokota A."/>
            <person name="Sjamsuridzal W."/>
        </authorList>
    </citation>
    <scope>NUCLEOTIDE SEQUENCE [LARGE SCALE GENOMIC DNA]</scope>
    <source>
        <strain evidence="1 2">S3.2.2.5</strain>
    </source>
</reference>
<evidence type="ECO:0000313" key="1">
    <source>
        <dbReference type="EMBL" id="GLV53514.1"/>
    </source>
</evidence>
<accession>A0ABQ6FLU1</accession>
<comment type="caution">
    <text evidence="1">The sequence shown here is derived from an EMBL/GenBank/DDBJ whole genome shotgun (WGS) entry which is preliminary data.</text>
</comment>
<dbReference type="EMBL" id="BSRI01000001">
    <property type="protein sequence ID" value="GLV53514.1"/>
    <property type="molecule type" value="Genomic_DNA"/>
</dbReference>
<dbReference type="Proteomes" id="UP001344906">
    <property type="component" value="Unassembled WGS sequence"/>
</dbReference>
<evidence type="ECO:0000313" key="2">
    <source>
        <dbReference type="Proteomes" id="UP001344906"/>
    </source>
</evidence>
<gene>
    <name evidence="1" type="ORF">KDH_03670</name>
</gene>
<keyword evidence="2" id="KW-1185">Reference proteome</keyword>